<dbReference type="Gene3D" id="1.10.220.150">
    <property type="entry name" value="Arf GTPase activating protein"/>
    <property type="match status" value="1"/>
</dbReference>
<feature type="region of interest" description="Disordered" evidence="1">
    <location>
        <begin position="204"/>
        <end position="227"/>
    </location>
</feature>
<dbReference type="PANTHER" id="PTHR45705">
    <property type="entry name" value="FI20236P1"/>
    <property type="match status" value="1"/>
</dbReference>
<proteinExistence type="predicted"/>
<feature type="compositionally biased region" description="Low complexity" evidence="1">
    <location>
        <begin position="211"/>
        <end position="224"/>
    </location>
</feature>
<feature type="region of interest" description="Disordered" evidence="1">
    <location>
        <begin position="86"/>
        <end position="137"/>
    </location>
</feature>
<dbReference type="EMBL" id="JABMIG020000092">
    <property type="protein sequence ID" value="KAL3793301.1"/>
    <property type="molecule type" value="Genomic_DNA"/>
</dbReference>
<evidence type="ECO:0000256" key="1">
    <source>
        <dbReference type="SAM" id="MobiDB-lite"/>
    </source>
</evidence>
<dbReference type="InterPro" id="IPR037278">
    <property type="entry name" value="ARFGAP/RecO"/>
</dbReference>
<dbReference type="PANTHER" id="PTHR45705:SF1">
    <property type="entry name" value="FI20236P1"/>
    <property type="match status" value="1"/>
</dbReference>
<name>A0ABD3Q013_9STRA</name>
<feature type="region of interest" description="Disordered" evidence="1">
    <location>
        <begin position="361"/>
        <end position="401"/>
    </location>
</feature>
<dbReference type="InterPro" id="IPR038508">
    <property type="entry name" value="ArfGAP_dom_sf"/>
</dbReference>
<dbReference type="AlphaFoldDB" id="A0ABD3Q013"/>
<keyword evidence="3" id="KW-1185">Reference proteome</keyword>
<dbReference type="SUPFAM" id="SSF57863">
    <property type="entry name" value="ArfGap/RecO-like zinc finger"/>
    <property type="match status" value="1"/>
</dbReference>
<evidence type="ECO:0008006" key="4">
    <source>
        <dbReference type="Google" id="ProtNLM"/>
    </source>
</evidence>
<feature type="compositionally biased region" description="Polar residues" evidence="1">
    <location>
        <begin position="369"/>
        <end position="387"/>
    </location>
</feature>
<gene>
    <name evidence="2" type="ORF">HJC23_003811</name>
</gene>
<evidence type="ECO:0000313" key="2">
    <source>
        <dbReference type="EMBL" id="KAL3793301.1"/>
    </source>
</evidence>
<organism evidence="2 3">
    <name type="scientific">Cyclotella cryptica</name>
    <dbReference type="NCBI Taxonomy" id="29204"/>
    <lineage>
        <taxon>Eukaryota</taxon>
        <taxon>Sar</taxon>
        <taxon>Stramenopiles</taxon>
        <taxon>Ochrophyta</taxon>
        <taxon>Bacillariophyta</taxon>
        <taxon>Coscinodiscophyceae</taxon>
        <taxon>Thalassiosirophycidae</taxon>
        <taxon>Stephanodiscales</taxon>
        <taxon>Stephanodiscaceae</taxon>
        <taxon>Cyclotella</taxon>
    </lineage>
</organism>
<dbReference type="Proteomes" id="UP001516023">
    <property type="component" value="Unassembled WGS sequence"/>
</dbReference>
<reference evidence="2 3" key="1">
    <citation type="journal article" date="2020" name="G3 (Bethesda)">
        <title>Improved Reference Genome for Cyclotella cryptica CCMP332, a Model for Cell Wall Morphogenesis, Salinity Adaptation, and Lipid Production in Diatoms (Bacillariophyta).</title>
        <authorList>
            <person name="Roberts W.R."/>
            <person name="Downey K.M."/>
            <person name="Ruck E.C."/>
            <person name="Traller J.C."/>
            <person name="Alverson A.J."/>
        </authorList>
    </citation>
    <scope>NUCLEOTIDE SEQUENCE [LARGE SCALE GENOMIC DNA]</scope>
    <source>
        <strain evidence="2 3">CCMP332</strain>
    </source>
</reference>
<accession>A0ABD3Q013</accession>
<feature type="compositionally biased region" description="Basic and acidic residues" evidence="1">
    <location>
        <begin position="99"/>
        <end position="113"/>
    </location>
</feature>
<evidence type="ECO:0000313" key="3">
    <source>
        <dbReference type="Proteomes" id="UP001516023"/>
    </source>
</evidence>
<sequence>MENGGNKKVNMIFEAHLNVAKPSNTASGPVRERFIRDKYERRKFYDPNAFALVDQMDPTEFSSNHSDPSDGEQQQVIAGVQRRLAAGNSGNHAVPSIRKPSDAARKRVEERAARNRGGGSVPSNTGVRSKPVKTPVAPAPAPVADLLDFGDFDSPEATAAVASSTSAGALGNNTTNLPGAASSSNSGSNEPVLDLFANMSVGDINGGELGQMAQQQQQQEQQPQKKMTNDDIMSMFQASNQNPMQQNFFAMSGGSMPAAMPGGANVMMGPNGNMGNYNNMMMSPNGNFGASNAVMMNNAMAMPTGINMMMMGVGGNAMMSNPYGNMMGGMNNQMMMMMQQQQQFRGQMQMQPMNGMQNPGMMAQGGNHFGQSSSNMSQPQGQKQTRGGSHDQFAEFGNFGR</sequence>
<protein>
    <recommendedName>
        <fullName evidence="4">Arf-GAP domain-containing protein</fullName>
    </recommendedName>
</protein>
<dbReference type="InterPro" id="IPR051718">
    <property type="entry name" value="ARF_GTPase-activating"/>
</dbReference>
<comment type="caution">
    <text evidence="2">The sequence shown here is derived from an EMBL/GenBank/DDBJ whole genome shotgun (WGS) entry which is preliminary data.</text>
</comment>